<keyword evidence="2" id="KW-1185">Reference proteome</keyword>
<organism evidence="1 2">
    <name type="scientific">Trichonephila clavata</name>
    <name type="common">Joro spider</name>
    <name type="synonym">Nephila clavata</name>
    <dbReference type="NCBI Taxonomy" id="2740835"/>
    <lineage>
        <taxon>Eukaryota</taxon>
        <taxon>Metazoa</taxon>
        <taxon>Ecdysozoa</taxon>
        <taxon>Arthropoda</taxon>
        <taxon>Chelicerata</taxon>
        <taxon>Arachnida</taxon>
        <taxon>Araneae</taxon>
        <taxon>Araneomorphae</taxon>
        <taxon>Entelegynae</taxon>
        <taxon>Araneoidea</taxon>
        <taxon>Nephilidae</taxon>
        <taxon>Trichonephila</taxon>
    </lineage>
</organism>
<name>A0A8X6H0B1_TRICU</name>
<protein>
    <submittedName>
        <fullName evidence="1">Uncharacterized protein</fullName>
    </submittedName>
</protein>
<sequence length="118" mass="13801">MLVHVICIIIHPRAVENNFPIPFSVQGREYPYSLEAGVKKQDVSLRHIKHFQSDFNLRNMMVRQDNEYPYCLDSTSRITLHIFDHSMECVIKATQKNNASKKIISVQICIHVLNCHYM</sequence>
<dbReference type="EMBL" id="BMAO01024181">
    <property type="protein sequence ID" value="GFQ93613.1"/>
    <property type="molecule type" value="Genomic_DNA"/>
</dbReference>
<gene>
    <name evidence="1" type="ORF">TNCT_299111</name>
</gene>
<proteinExistence type="predicted"/>
<dbReference type="Proteomes" id="UP000887116">
    <property type="component" value="Unassembled WGS sequence"/>
</dbReference>
<evidence type="ECO:0000313" key="1">
    <source>
        <dbReference type="EMBL" id="GFQ93613.1"/>
    </source>
</evidence>
<comment type="caution">
    <text evidence="1">The sequence shown here is derived from an EMBL/GenBank/DDBJ whole genome shotgun (WGS) entry which is preliminary data.</text>
</comment>
<evidence type="ECO:0000313" key="2">
    <source>
        <dbReference type="Proteomes" id="UP000887116"/>
    </source>
</evidence>
<accession>A0A8X6H0B1</accession>
<reference evidence="1" key="1">
    <citation type="submission" date="2020-07" db="EMBL/GenBank/DDBJ databases">
        <title>Multicomponent nature underlies the extraordinary mechanical properties of spider dragline silk.</title>
        <authorList>
            <person name="Kono N."/>
            <person name="Nakamura H."/>
            <person name="Mori M."/>
            <person name="Yoshida Y."/>
            <person name="Ohtoshi R."/>
            <person name="Malay A.D."/>
            <person name="Moran D.A.P."/>
            <person name="Tomita M."/>
            <person name="Numata K."/>
            <person name="Arakawa K."/>
        </authorList>
    </citation>
    <scope>NUCLEOTIDE SEQUENCE</scope>
</reference>
<dbReference type="AlphaFoldDB" id="A0A8X6H0B1"/>